<organism evidence="2 3">
    <name type="scientific">Senna tora</name>
    <dbReference type="NCBI Taxonomy" id="362788"/>
    <lineage>
        <taxon>Eukaryota</taxon>
        <taxon>Viridiplantae</taxon>
        <taxon>Streptophyta</taxon>
        <taxon>Embryophyta</taxon>
        <taxon>Tracheophyta</taxon>
        <taxon>Spermatophyta</taxon>
        <taxon>Magnoliopsida</taxon>
        <taxon>eudicotyledons</taxon>
        <taxon>Gunneridae</taxon>
        <taxon>Pentapetalae</taxon>
        <taxon>rosids</taxon>
        <taxon>fabids</taxon>
        <taxon>Fabales</taxon>
        <taxon>Fabaceae</taxon>
        <taxon>Caesalpinioideae</taxon>
        <taxon>Cassia clade</taxon>
        <taxon>Senna</taxon>
    </lineage>
</organism>
<feature type="region of interest" description="Disordered" evidence="1">
    <location>
        <begin position="30"/>
        <end position="51"/>
    </location>
</feature>
<feature type="compositionally biased region" description="Low complexity" evidence="1">
    <location>
        <begin position="41"/>
        <end position="51"/>
    </location>
</feature>
<accession>A0A834WSR5</accession>
<evidence type="ECO:0000313" key="3">
    <source>
        <dbReference type="Proteomes" id="UP000634136"/>
    </source>
</evidence>
<dbReference type="EMBL" id="JAAIUW010000005">
    <property type="protein sequence ID" value="KAF7831049.1"/>
    <property type="molecule type" value="Genomic_DNA"/>
</dbReference>
<name>A0A834WSR5_9FABA</name>
<keyword evidence="3" id="KW-1185">Reference proteome</keyword>
<protein>
    <submittedName>
        <fullName evidence="2">Uncharacterized protein</fullName>
    </submittedName>
</protein>
<evidence type="ECO:0000256" key="1">
    <source>
        <dbReference type="SAM" id="MobiDB-lite"/>
    </source>
</evidence>
<comment type="caution">
    <text evidence="2">The sequence shown here is derived from an EMBL/GenBank/DDBJ whole genome shotgun (WGS) entry which is preliminary data.</text>
</comment>
<gene>
    <name evidence="2" type="ORF">G2W53_013382</name>
</gene>
<proteinExistence type="predicted"/>
<dbReference type="AlphaFoldDB" id="A0A834WSR5"/>
<sequence length="51" mass="5485">MEDTELAKPTTKVTPIVAPRTMLRKTQLKKLVGTQGRDAASDATTAQSQTV</sequence>
<reference evidence="2" key="1">
    <citation type="submission" date="2020-09" db="EMBL/GenBank/DDBJ databases">
        <title>Genome-Enabled Discovery of Anthraquinone Biosynthesis in Senna tora.</title>
        <authorList>
            <person name="Kang S.-H."/>
            <person name="Pandey R.P."/>
            <person name="Lee C.-M."/>
            <person name="Sim J.-S."/>
            <person name="Jeong J.-T."/>
            <person name="Choi B.-S."/>
            <person name="Jung M."/>
            <person name="Ginzburg D."/>
            <person name="Zhao K."/>
            <person name="Won S.Y."/>
            <person name="Oh T.-J."/>
            <person name="Yu Y."/>
            <person name="Kim N.-H."/>
            <person name="Lee O.R."/>
            <person name="Lee T.-H."/>
            <person name="Bashyal P."/>
            <person name="Kim T.-S."/>
            <person name="Lee W.-H."/>
            <person name="Kawkins C."/>
            <person name="Kim C.-K."/>
            <person name="Kim J.S."/>
            <person name="Ahn B.O."/>
            <person name="Rhee S.Y."/>
            <person name="Sohng J.K."/>
        </authorList>
    </citation>
    <scope>NUCLEOTIDE SEQUENCE</scope>
    <source>
        <tissue evidence="2">Leaf</tissue>
    </source>
</reference>
<dbReference type="Proteomes" id="UP000634136">
    <property type="component" value="Unassembled WGS sequence"/>
</dbReference>
<evidence type="ECO:0000313" key="2">
    <source>
        <dbReference type="EMBL" id="KAF7831049.1"/>
    </source>
</evidence>